<organism evidence="2 3">
    <name type="scientific">Euroglyphus maynei</name>
    <name type="common">Mayne's house dust mite</name>
    <dbReference type="NCBI Taxonomy" id="6958"/>
    <lineage>
        <taxon>Eukaryota</taxon>
        <taxon>Metazoa</taxon>
        <taxon>Ecdysozoa</taxon>
        <taxon>Arthropoda</taxon>
        <taxon>Chelicerata</taxon>
        <taxon>Arachnida</taxon>
        <taxon>Acari</taxon>
        <taxon>Acariformes</taxon>
        <taxon>Sarcoptiformes</taxon>
        <taxon>Astigmata</taxon>
        <taxon>Psoroptidia</taxon>
        <taxon>Analgoidea</taxon>
        <taxon>Pyroglyphidae</taxon>
        <taxon>Pyroglyphinae</taxon>
        <taxon>Euroglyphus</taxon>
    </lineage>
</organism>
<evidence type="ECO:0000256" key="1">
    <source>
        <dbReference type="SAM" id="SignalP"/>
    </source>
</evidence>
<accession>A0A1Y3BK68</accession>
<evidence type="ECO:0000313" key="2">
    <source>
        <dbReference type="EMBL" id="OTF79996.1"/>
    </source>
</evidence>
<protein>
    <submittedName>
        <fullName evidence="2">Uncharacterized protein</fullName>
    </submittedName>
</protein>
<dbReference type="Proteomes" id="UP000194236">
    <property type="component" value="Unassembled WGS sequence"/>
</dbReference>
<sequence length="253" mass="28743">MQIILLFIIGCSIFISADAKSLLLDKPECTQKRLREVDRNFMRLIIIGEHGRKFPESVAELPKFCKETNRLIDLMLKFVSECYPPDEQRIFKVYFFSAKRVVKPLCSRKRSSKMTQIIEAAPCLNTFIHRIDCIDQLTNKTRQLIPYQIGRDKINYACCYYVDAMKCADEALSVPCLTDNAKDTILDLVRSIAGDLVSLACGDYNESTDRCDHIASLPKNKLDKSVKVNTKLKSIVLAQIAMVESMDGFAIEP</sequence>
<name>A0A1Y3BK68_EURMA</name>
<dbReference type="PANTHER" id="PTHR33964">
    <property type="entry name" value="RE45066P-RELATED"/>
    <property type="match status" value="1"/>
</dbReference>
<comment type="caution">
    <text evidence="2">The sequence shown here is derived from an EMBL/GenBank/DDBJ whole genome shotgun (WGS) entry which is preliminary data.</text>
</comment>
<gene>
    <name evidence="2" type="ORF">BLA29_008532</name>
</gene>
<keyword evidence="3" id="KW-1185">Reference proteome</keyword>
<feature type="chain" id="PRO_5012553795" evidence="1">
    <location>
        <begin position="20"/>
        <end position="253"/>
    </location>
</feature>
<evidence type="ECO:0000313" key="3">
    <source>
        <dbReference type="Proteomes" id="UP000194236"/>
    </source>
</evidence>
<reference evidence="2 3" key="1">
    <citation type="submission" date="2017-03" db="EMBL/GenBank/DDBJ databases">
        <title>Genome Survey of Euroglyphus maynei.</title>
        <authorList>
            <person name="Arlian L.G."/>
            <person name="Morgan M.S."/>
            <person name="Rider S.D."/>
        </authorList>
    </citation>
    <scope>NUCLEOTIDE SEQUENCE [LARGE SCALE GENOMIC DNA]</scope>
    <source>
        <strain evidence="2">Arlian Lab</strain>
        <tissue evidence="2">Whole body</tissue>
    </source>
</reference>
<feature type="signal peptide" evidence="1">
    <location>
        <begin position="1"/>
        <end position="19"/>
    </location>
</feature>
<dbReference type="PANTHER" id="PTHR33964:SF1">
    <property type="entry name" value="RE45066P"/>
    <property type="match status" value="1"/>
</dbReference>
<dbReference type="EMBL" id="MUJZ01020414">
    <property type="protein sequence ID" value="OTF79996.1"/>
    <property type="molecule type" value="Genomic_DNA"/>
</dbReference>
<dbReference type="OrthoDB" id="6500300at2759"/>
<keyword evidence="1" id="KW-0732">Signal</keyword>
<proteinExistence type="predicted"/>
<dbReference type="AlphaFoldDB" id="A0A1Y3BK68"/>